<keyword evidence="4 6" id="KW-1133">Transmembrane helix</keyword>
<comment type="subcellular location">
    <subcellularLocation>
        <location evidence="1">Cell membrane</location>
        <topology evidence="1">Multi-pass membrane protein</topology>
    </subcellularLocation>
</comment>
<gene>
    <name evidence="7" type="ORF">ACFQ4R_03660</name>
</gene>
<reference evidence="8" key="1">
    <citation type="journal article" date="2019" name="Int. J. Syst. Evol. Microbiol.">
        <title>The Global Catalogue of Microorganisms (GCM) 10K type strain sequencing project: providing services to taxonomists for standard genome sequencing and annotation.</title>
        <authorList>
            <consortium name="The Broad Institute Genomics Platform"/>
            <consortium name="The Broad Institute Genome Sequencing Center for Infectious Disease"/>
            <person name="Wu L."/>
            <person name="Ma J."/>
        </authorList>
    </citation>
    <scope>NUCLEOTIDE SEQUENCE [LARGE SCALE GENOMIC DNA]</scope>
    <source>
        <strain evidence="8">CCM 8937</strain>
    </source>
</reference>
<dbReference type="PANTHER" id="PTHR23513">
    <property type="entry name" value="INTEGRAL MEMBRANE EFFLUX PROTEIN-RELATED"/>
    <property type="match status" value="1"/>
</dbReference>
<evidence type="ECO:0000313" key="8">
    <source>
        <dbReference type="Proteomes" id="UP001597191"/>
    </source>
</evidence>
<dbReference type="InterPro" id="IPR036259">
    <property type="entry name" value="MFS_trans_sf"/>
</dbReference>
<evidence type="ECO:0000256" key="5">
    <source>
        <dbReference type="ARBA" id="ARBA00023136"/>
    </source>
</evidence>
<dbReference type="EMBL" id="JBHTOH010000024">
    <property type="protein sequence ID" value="MFD1410711.1"/>
    <property type="molecule type" value="Genomic_DNA"/>
</dbReference>
<dbReference type="Gene3D" id="1.20.1250.20">
    <property type="entry name" value="MFS general substrate transporter like domains"/>
    <property type="match status" value="1"/>
</dbReference>
<proteinExistence type="predicted"/>
<feature type="transmembrane region" description="Helical" evidence="6">
    <location>
        <begin position="38"/>
        <end position="59"/>
    </location>
</feature>
<evidence type="ECO:0000256" key="1">
    <source>
        <dbReference type="ARBA" id="ARBA00004651"/>
    </source>
</evidence>
<keyword evidence="2" id="KW-1003">Cell membrane</keyword>
<evidence type="ECO:0000256" key="2">
    <source>
        <dbReference type="ARBA" id="ARBA00022475"/>
    </source>
</evidence>
<evidence type="ECO:0000313" key="7">
    <source>
        <dbReference type="EMBL" id="MFD1410711.1"/>
    </source>
</evidence>
<keyword evidence="5 6" id="KW-0472">Membrane</keyword>
<feature type="transmembrane region" description="Helical" evidence="6">
    <location>
        <begin position="12"/>
        <end position="32"/>
    </location>
</feature>
<protein>
    <recommendedName>
        <fullName evidence="9">Major facilitator superfamily (MFS) profile domain-containing protein</fullName>
    </recommendedName>
</protein>
<organism evidence="7 8">
    <name type="scientific">Lapidilactobacillus gannanensis</name>
    <dbReference type="NCBI Taxonomy" id="2486002"/>
    <lineage>
        <taxon>Bacteria</taxon>
        <taxon>Bacillati</taxon>
        <taxon>Bacillota</taxon>
        <taxon>Bacilli</taxon>
        <taxon>Lactobacillales</taxon>
        <taxon>Lactobacillaceae</taxon>
        <taxon>Lapidilactobacillus</taxon>
    </lineage>
</organism>
<evidence type="ECO:0008006" key="9">
    <source>
        <dbReference type="Google" id="ProtNLM"/>
    </source>
</evidence>
<keyword evidence="8" id="KW-1185">Reference proteome</keyword>
<dbReference type="Proteomes" id="UP001597191">
    <property type="component" value="Unassembled WGS sequence"/>
</dbReference>
<keyword evidence="3 6" id="KW-0812">Transmembrane</keyword>
<dbReference type="PANTHER" id="PTHR23513:SF6">
    <property type="entry name" value="MAJOR FACILITATOR SUPERFAMILY ASSOCIATED DOMAIN-CONTAINING PROTEIN"/>
    <property type="match status" value="1"/>
</dbReference>
<evidence type="ECO:0000256" key="6">
    <source>
        <dbReference type="SAM" id="Phobius"/>
    </source>
</evidence>
<evidence type="ECO:0000256" key="3">
    <source>
        <dbReference type="ARBA" id="ARBA00022692"/>
    </source>
</evidence>
<dbReference type="SUPFAM" id="SSF103473">
    <property type="entry name" value="MFS general substrate transporter"/>
    <property type="match status" value="1"/>
</dbReference>
<accession>A0ABW4BLS5</accession>
<name>A0ABW4BLS5_9LACO</name>
<sequence>MPLLRAYQHELRYIVGSWAICGLMITGIALTLKTLKQSSSLFIVVTFLISLVIGIVLATGKIPLVTYMQKRIVPQQQGKIFSILDTLVQVAIPIGTALYGLMFDYYSAVIIFAGSGLTILLFVFSLIPQFKTESTKKF</sequence>
<feature type="transmembrane region" description="Helical" evidence="6">
    <location>
        <begin position="105"/>
        <end position="127"/>
    </location>
</feature>
<feature type="transmembrane region" description="Helical" evidence="6">
    <location>
        <begin position="80"/>
        <end position="99"/>
    </location>
</feature>
<comment type="caution">
    <text evidence="7">The sequence shown here is derived from an EMBL/GenBank/DDBJ whole genome shotgun (WGS) entry which is preliminary data.</text>
</comment>
<evidence type="ECO:0000256" key="4">
    <source>
        <dbReference type="ARBA" id="ARBA00022989"/>
    </source>
</evidence>